<dbReference type="Gene3D" id="4.10.60.10">
    <property type="entry name" value="Zinc finger, CCHC-type"/>
    <property type="match status" value="1"/>
</dbReference>
<organism evidence="13 14">
    <name type="scientific">Actinia tenebrosa</name>
    <name type="common">Australian red waratah sea anemone</name>
    <dbReference type="NCBI Taxonomy" id="6105"/>
    <lineage>
        <taxon>Eukaryota</taxon>
        <taxon>Metazoa</taxon>
        <taxon>Cnidaria</taxon>
        <taxon>Anthozoa</taxon>
        <taxon>Hexacorallia</taxon>
        <taxon>Actiniaria</taxon>
        <taxon>Actiniidae</taxon>
        <taxon>Actinia</taxon>
    </lineage>
</organism>
<dbReference type="InterPro" id="IPR050951">
    <property type="entry name" value="Retrovirus_Pol_polyprotein"/>
</dbReference>
<dbReference type="GO" id="GO:0006508">
    <property type="term" value="P:proteolysis"/>
    <property type="evidence" value="ECO:0007669"/>
    <property type="project" value="UniProtKB-KW"/>
</dbReference>
<dbReference type="Gene3D" id="3.10.10.10">
    <property type="entry name" value="HIV Type 1 Reverse Transcriptase, subunit A, domain 1"/>
    <property type="match status" value="1"/>
</dbReference>
<dbReference type="InterPro" id="IPR041588">
    <property type="entry name" value="Integrase_H2C2"/>
</dbReference>
<keyword evidence="2" id="KW-0808">Transferase</keyword>
<dbReference type="AlphaFoldDB" id="A0A6P8IXR6"/>
<dbReference type="RefSeq" id="XP_031570808.1">
    <property type="nucleotide sequence ID" value="XM_031714948.1"/>
</dbReference>
<dbReference type="FunFam" id="1.10.340.70:FF:000003">
    <property type="entry name" value="Protein CBG25708"/>
    <property type="match status" value="1"/>
</dbReference>
<feature type="domain" description="Peptidase A2" evidence="11">
    <location>
        <begin position="271"/>
        <end position="349"/>
    </location>
</feature>
<evidence type="ECO:0000256" key="9">
    <source>
        <dbReference type="ARBA" id="ARBA00023268"/>
    </source>
</evidence>
<dbReference type="Pfam" id="PF17921">
    <property type="entry name" value="Integrase_H2C2"/>
    <property type="match status" value="1"/>
</dbReference>
<dbReference type="GO" id="GO:0003677">
    <property type="term" value="F:DNA binding"/>
    <property type="evidence" value="ECO:0007669"/>
    <property type="project" value="UniProtKB-KW"/>
</dbReference>
<dbReference type="PROSITE" id="PS50994">
    <property type="entry name" value="INTEGRASE"/>
    <property type="match status" value="1"/>
</dbReference>
<reference evidence="14" key="1">
    <citation type="submission" date="2025-08" db="UniProtKB">
        <authorList>
            <consortium name="RefSeq"/>
        </authorList>
    </citation>
    <scope>IDENTIFICATION</scope>
    <source>
        <tissue evidence="14">Tentacle</tissue>
    </source>
</reference>
<keyword evidence="8" id="KW-0238">DNA-binding</keyword>
<evidence type="ECO:0000256" key="3">
    <source>
        <dbReference type="ARBA" id="ARBA00022695"/>
    </source>
</evidence>
<dbReference type="FunCoup" id="A0A6P8IXR6">
    <property type="interactions" value="73"/>
</dbReference>
<feature type="region of interest" description="Disordered" evidence="10">
    <location>
        <begin position="138"/>
        <end position="172"/>
    </location>
</feature>
<dbReference type="InterPro" id="IPR043502">
    <property type="entry name" value="DNA/RNA_pol_sf"/>
</dbReference>
<dbReference type="InParanoid" id="A0A6P8IXR6"/>
<evidence type="ECO:0000256" key="1">
    <source>
        <dbReference type="ARBA" id="ARBA00022670"/>
    </source>
</evidence>
<dbReference type="GO" id="GO:0016779">
    <property type="term" value="F:nucleotidyltransferase activity"/>
    <property type="evidence" value="ECO:0007669"/>
    <property type="project" value="UniProtKB-KW"/>
</dbReference>
<dbReference type="Gene3D" id="3.30.70.270">
    <property type="match status" value="2"/>
</dbReference>
<dbReference type="InterPro" id="IPR001995">
    <property type="entry name" value="Peptidase_A2_cat"/>
</dbReference>
<dbReference type="GO" id="GO:0004519">
    <property type="term" value="F:endonuclease activity"/>
    <property type="evidence" value="ECO:0007669"/>
    <property type="project" value="UniProtKB-KW"/>
</dbReference>
<keyword evidence="6" id="KW-0255">Endonuclease</keyword>
<sequence>MTKGRAILLSVIGPATYILLRNLVSPSKPTEKSYIELVSALRNHYQPTISITVQRYKFHTRARKTNESVPDYVSKLKKLAEKCDFKDTLNDMLKDRLVAGINDEKIQKRLLIETDLTFEKAYNISVTEELANQDAHALQTPTGSGPVNKVGCSPKTAPNKASYTHSAHPMSSGAYKQGNKHCFRCGDKSHTAPKCRFINAKCHYCSKVGHIEKVCLSKQKIQQPKKERHEQTNAVEAELNLDEDNSDLFNIQSDSVTPPLHVDVIVDDVQMKFQLDTGAGVSLINQTDFVRHFGNTPLDPASVKLRSYTGNKLTVVGEKLVNVAVGDQSARLPLKVVEGNGPPLFGRDWLQEIRVPWKKIFNVDIVKQPPELDSLLAEYDELFNSELGCLKGVEAHIDIEEGATPQFCKARPLPFAMKKKVEDALQKLESQGVIEKVVHSDWATPVVPVVKAKGDAHLCGDYKVTVNKVAKQDKYPLPLVDEIFASLSHVQETALWSSCAVGLFQRTMENLLKGLPNVSVYIDDVLVTGRHDTEHLSNLRGVLTRLQENGLCLQMTKCQFMLPEVEYLGFKVTKDGINPTESKVRAIKEAPTPTNVNELRTFIGLVNYYARLLPNLAHRMAPLYKLLRNDEAWSWKSEQQSSFQKIKKMMSEDVMLAHYDPDAELVLSCDASSYGIGAVLQQPGPNGELKPVHFASRSLTSAEKNYAQIEREALGIIYGVQKFRQYLLGRTFTLETDHQPLVKLFVEHTAIPQLAAARIKRWALILSAYSYKIKHISSKENACADYLSRAPLQEPPDLSDLPEQEDVLLIDEELLSQLPLTAKTVASETQKDPCLAKVLQSTREGWPSKCDDDKLQPYFSRKTELTVEQGCVLWGSRVVIPSTLRPTLLLDLHSEHTGTVRMKGLARQYFWWPKMNDEIEQIAKNCASCQETASAPPSLPVAKWNWPSGPWKRLHIDYAGPYMGSMFLVVIDSYSKWLEVIPMKSTTTTATIQQLRKVFANLGLPEHIVSDNGPQFSSSEFKEFLMKNNIRHTLTPPGHTASNGMAERYVRYFKSQLKKMEKDEGTLQDKISRILLTYRCTPHPTTTESPAYLLMRRQLRTRFSSLRPSLDSQKDAETFEQNTSCLPKFAVGDKVYVLNLRAGPRWLPGIVIEVLQR</sequence>
<dbReference type="Gene3D" id="3.10.20.370">
    <property type="match status" value="1"/>
</dbReference>
<evidence type="ECO:0000256" key="8">
    <source>
        <dbReference type="ARBA" id="ARBA00023125"/>
    </source>
</evidence>
<dbReference type="InterPro" id="IPR001878">
    <property type="entry name" value="Znf_CCHC"/>
</dbReference>
<keyword evidence="9" id="KW-0511">Multifunctional enzyme</keyword>
<dbReference type="Pfam" id="PF00665">
    <property type="entry name" value="rve"/>
    <property type="match status" value="1"/>
</dbReference>
<dbReference type="FunFam" id="3.30.420.10:FF:000063">
    <property type="entry name" value="Retrovirus-related Pol polyprotein from transposon 297-like Protein"/>
    <property type="match status" value="1"/>
</dbReference>
<evidence type="ECO:0000256" key="4">
    <source>
        <dbReference type="ARBA" id="ARBA00022722"/>
    </source>
</evidence>
<dbReference type="FunFam" id="3.30.70.270:FF:000026">
    <property type="entry name" value="Transposon Ty3-G Gag-Pol polyprotein"/>
    <property type="match status" value="1"/>
</dbReference>
<dbReference type="OrthoDB" id="5983039at2759"/>
<dbReference type="CDD" id="cd09274">
    <property type="entry name" value="RNase_HI_RT_Ty3"/>
    <property type="match status" value="1"/>
</dbReference>
<evidence type="ECO:0000259" key="12">
    <source>
        <dbReference type="PROSITE" id="PS50994"/>
    </source>
</evidence>
<keyword evidence="4" id="KW-0540">Nuclease</keyword>
<dbReference type="SUPFAM" id="SSF53098">
    <property type="entry name" value="Ribonuclease H-like"/>
    <property type="match status" value="1"/>
</dbReference>
<dbReference type="PANTHER" id="PTHR37984:SF5">
    <property type="entry name" value="PROTEIN NYNRIN-LIKE"/>
    <property type="match status" value="1"/>
</dbReference>
<dbReference type="SUPFAM" id="SSF50630">
    <property type="entry name" value="Acid proteases"/>
    <property type="match status" value="1"/>
</dbReference>
<dbReference type="InterPro" id="IPR021109">
    <property type="entry name" value="Peptidase_aspartic_dom_sf"/>
</dbReference>
<feature type="domain" description="Integrase catalytic" evidence="12">
    <location>
        <begin position="946"/>
        <end position="1098"/>
    </location>
</feature>
<keyword evidence="3" id="KW-0548">Nucleotidyltransferase</keyword>
<keyword evidence="7" id="KW-0378">Hydrolase</keyword>
<dbReference type="InterPro" id="IPR036875">
    <property type="entry name" value="Znf_CCHC_sf"/>
</dbReference>
<dbReference type="KEGG" id="aten:116305114"/>
<proteinExistence type="predicted"/>
<evidence type="ECO:0000256" key="10">
    <source>
        <dbReference type="SAM" id="MobiDB-lite"/>
    </source>
</evidence>
<dbReference type="InterPro" id="IPR012337">
    <property type="entry name" value="RNaseH-like_sf"/>
</dbReference>
<dbReference type="Gene3D" id="1.10.340.70">
    <property type="match status" value="1"/>
</dbReference>
<dbReference type="SUPFAM" id="SSF57756">
    <property type="entry name" value="Retrovirus zinc finger-like domains"/>
    <property type="match status" value="1"/>
</dbReference>
<evidence type="ECO:0000259" key="11">
    <source>
        <dbReference type="PROSITE" id="PS50175"/>
    </source>
</evidence>
<dbReference type="InterPro" id="IPR036397">
    <property type="entry name" value="RNaseH_sf"/>
</dbReference>
<protein>
    <submittedName>
        <fullName evidence="14">Uncharacterized protein K02A2.6-like</fullName>
    </submittedName>
</protein>
<dbReference type="InterPro" id="IPR000477">
    <property type="entry name" value="RT_dom"/>
</dbReference>
<dbReference type="InterPro" id="IPR001584">
    <property type="entry name" value="Integrase_cat-core"/>
</dbReference>
<dbReference type="SMART" id="SM00343">
    <property type="entry name" value="ZnF_C2HC"/>
    <property type="match status" value="2"/>
</dbReference>
<evidence type="ECO:0000256" key="7">
    <source>
        <dbReference type="ARBA" id="ARBA00022801"/>
    </source>
</evidence>
<evidence type="ECO:0000256" key="2">
    <source>
        <dbReference type="ARBA" id="ARBA00022679"/>
    </source>
</evidence>
<evidence type="ECO:0000313" key="13">
    <source>
        <dbReference type="Proteomes" id="UP000515163"/>
    </source>
</evidence>
<dbReference type="Gene3D" id="2.40.70.10">
    <property type="entry name" value="Acid Proteases"/>
    <property type="match status" value="1"/>
</dbReference>
<keyword evidence="13" id="KW-1185">Reference proteome</keyword>
<dbReference type="GO" id="GO:0004190">
    <property type="term" value="F:aspartic-type endopeptidase activity"/>
    <property type="evidence" value="ECO:0007669"/>
    <property type="project" value="UniProtKB-KW"/>
</dbReference>
<keyword evidence="5" id="KW-0064">Aspartyl protease</keyword>
<dbReference type="SUPFAM" id="SSF56672">
    <property type="entry name" value="DNA/RNA polymerases"/>
    <property type="match status" value="1"/>
</dbReference>
<dbReference type="FunFam" id="3.10.20.370:FF:000001">
    <property type="entry name" value="Retrovirus-related Pol polyprotein from transposon 17.6-like protein"/>
    <property type="match status" value="1"/>
</dbReference>
<dbReference type="Pfam" id="PF00078">
    <property type="entry name" value="RVT_1"/>
    <property type="match status" value="1"/>
</dbReference>
<accession>A0A6P8IXR6</accession>
<name>A0A6P8IXR6_ACTTE</name>
<dbReference type="CDD" id="cd01647">
    <property type="entry name" value="RT_LTR"/>
    <property type="match status" value="1"/>
</dbReference>
<dbReference type="GO" id="GO:0015074">
    <property type="term" value="P:DNA integration"/>
    <property type="evidence" value="ECO:0007669"/>
    <property type="project" value="InterPro"/>
</dbReference>
<keyword evidence="1" id="KW-0645">Protease</keyword>
<dbReference type="Pfam" id="PF17919">
    <property type="entry name" value="RT_RNaseH_2"/>
    <property type="match status" value="1"/>
</dbReference>
<gene>
    <name evidence="14" type="primary">LOC116305114</name>
</gene>
<dbReference type="InterPro" id="IPR041577">
    <property type="entry name" value="RT_RNaseH_2"/>
</dbReference>
<dbReference type="PANTHER" id="PTHR37984">
    <property type="entry name" value="PROTEIN CBG26694"/>
    <property type="match status" value="1"/>
</dbReference>
<dbReference type="GeneID" id="116305114"/>
<dbReference type="Proteomes" id="UP000515163">
    <property type="component" value="Unplaced"/>
</dbReference>
<evidence type="ECO:0000256" key="5">
    <source>
        <dbReference type="ARBA" id="ARBA00022750"/>
    </source>
</evidence>
<dbReference type="InterPro" id="IPR043128">
    <property type="entry name" value="Rev_trsase/Diguanyl_cyclase"/>
</dbReference>
<evidence type="ECO:0000256" key="6">
    <source>
        <dbReference type="ARBA" id="ARBA00022759"/>
    </source>
</evidence>
<dbReference type="Gene3D" id="3.30.420.10">
    <property type="entry name" value="Ribonuclease H-like superfamily/Ribonuclease H"/>
    <property type="match status" value="1"/>
</dbReference>
<dbReference type="PROSITE" id="PS50175">
    <property type="entry name" value="ASP_PROT_RETROV"/>
    <property type="match status" value="1"/>
</dbReference>
<dbReference type="FunFam" id="3.30.70.270:FF:000003">
    <property type="entry name" value="Transposon Ty3-G Gag-Pol polyprotein"/>
    <property type="match status" value="1"/>
</dbReference>
<evidence type="ECO:0000313" key="14">
    <source>
        <dbReference type="RefSeq" id="XP_031570808.1"/>
    </source>
</evidence>
<dbReference type="GO" id="GO:0008270">
    <property type="term" value="F:zinc ion binding"/>
    <property type="evidence" value="ECO:0007669"/>
    <property type="project" value="InterPro"/>
</dbReference>